<feature type="chain" id="PRO_5013142814" description="Glycine-rich protein" evidence="2">
    <location>
        <begin position="28"/>
        <end position="180"/>
    </location>
</feature>
<feature type="compositionally biased region" description="Low complexity" evidence="1">
    <location>
        <begin position="36"/>
        <end position="57"/>
    </location>
</feature>
<proteinExistence type="predicted"/>
<evidence type="ECO:0000256" key="2">
    <source>
        <dbReference type="SAM" id="SignalP"/>
    </source>
</evidence>
<dbReference type="EMBL" id="CM000760">
    <property type="protein sequence ID" value="OQU90814.1"/>
    <property type="molecule type" value="Genomic_DNA"/>
</dbReference>
<accession>A0A1Z5S4G6</accession>
<keyword evidence="2" id="KW-0732">Signal</keyword>
<evidence type="ECO:0000313" key="3">
    <source>
        <dbReference type="EMBL" id="OQU90814.1"/>
    </source>
</evidence>
<reference evidence="4" key="2">
    <citation type="journal article" date="2018" name="Plant J.">
        <title>The Sorghum bicolor reference genome: improved assembly, gene annotations, a transcriptome atlas, and signatures of genome organization.</title>
        <authorList>
            <person name="McCormick R.F."/>
            <person name="Truong S.K."/>
            <person name="Sreedasyam A."/>
            <person name="Jenkins J."/>
            <person name="Shu S."/>
            <person name="Sims D."/>
            <person name="Kennedy M."/>
            <person name="Amirebrahimi M."/>
            <person name="Weers B.D."/>
            <person name="McKinley B."/>
            <person name="Mattison A."/>
            <person name="Morishige D.T."/>
            <person name="Grimwood J."/>
            <person name="Schmutz J."/>
            <person name="Mullet J.E."/>
        </authorList>
    </citation>
    <scope>NUCLEOTIDE SEQUENCE [LARGE SCALE GENOMIC DNA]</scope>
    <source>
        <strain evidence="4">cv. BTx623</strain>
    </source>
</reference>
<feature type="region of interest" description="Disordered" evidence="1">
    <location>
        <begin position="36"/>
        <end position="77"/>
    </location>
</feature>
<dbReference type="AlphaFoldDB" id="A0A1Z5S4G6"/>
<evidence type="ECO:0000256" key="1">
    <source>
        <dbReference type="SAM" id="MobiDB-lite"/>
    </source>
</evidence>
<gene>
    <name evidence="3" type="ORF">SORBI_3001G051100</name>
</gene>
<keyword evidence="4" id="KW-1185">Reference proteome</keyword>
<protein>
    <recommendedName>
        <fullName evidence="5">Glycine-rich protein</fullName>
    </recommendedName>
</protein>
<feature type="signal peptide" evidence="2">
    <location>
        <begin position="1"/>
        <end position="27"/>
    </location>
</feature>
<organism evidence="3 4">
    <name type="scientific">Sorghum bicolor</name>
    <name type="common">Sorghum</name>
    <name type="synonym">Sorghum vulgare</name>
    <dbReference type="NCBI Taxonomy" id="4558"/>
    <lineage>
        <taxon>Eukaryota</taxon>
        <taxon>Viridiplantae</taxon>
        <taxon>Streptophyta</taxon>
        <taxon>Embryophyta</taxon>
        <taxon>Tracheophyta</taxon>
        <taxon>Spermatophyta</taxon>
        <taxon>Magnoliopsida</taxon>
        <taxon>Liliopsida</taxon>
        <taxon>Poales</taxon>
        <taxon>Poaceae</taxon>
        <taxon>PACMAD clade</taxon>
        <taxon>Panicoideae</taxon>
        <taxon>Andropogonodae</taxon>
        <taxon>Andropogoneae</taxon>
        <taxon>Sorghinae</taxon>
        <taxon>Sorghum</taxon>
    </lineage>
</organism>
<evidence type="ECO:0000313" key="4">
    <source>
        <dbReference type="Proteomes" id="UP000000768"/>
    </source>
</evidence>
<dbReference type="OMA" id="GSIAFAM"/>
<sequence length="180" mass="15816">MASKGSIAFAMLCVALALALHAATAAARTVPAVTGVSSTTVPVPGGVSSTSTGGTASLPVPAASAGTKNDHNTGSGGAGVADKKNLFVGVGGMGDLPGFPAVGAGYGVGFGNNGGGVFSGVTGPLGGVGGGVGGVGPLGGVGGFGPLGGGGGGIPFGGFGGGGTPFGGGYGGGGAGGVTP</sequence>
<dbReference type="eggNOG" id="ENOG502R3J7">
    <property type="taxonomic scope" value="Eukaryota"/>
</dbReference>
<evidence type="ECO:0008006" key="5">
    <source>
        <dbReference type="Google" id="ProtNLM"/>
    </source>
</evidence>
<reference evidence="3 4" key="1">
    <citation type="journal article" date="2009" name="Nature">
        <title>The Sorghum bicolor genome and the diversification of grasses.</title>
        <authorList>
            <person name="Paterson A.H."/>
            <person name="Bowers J.E."/>
            <person name="Bruggmann R."/>
            <person name="Dubchak I."/>
            <person name="Grimwood J."/>
            <person name="Gundlach H."/>
            <person name="Haberer G."/>
            <person name="Hellsten U."/>
            <person name="Mitros T."/>
            <person name="Poliakov A."/>
            <person name="Schmutz J."/>
            <person name="Spannagl M."/>
            <person name="Tang H."/>
            <person name="Wang X."/>
            <person name="Wicker T."/>
            <person name="Bharti A.K."/>
            <person name="Chapman J."/>
            <person name="Feltus F.A."/>
            <person name="Gowik U."/>
            <person name="Grigoriev I.V."/>
            <person name="Lyons E."/>
            <person name="Maher C.A."/>
            <person name="Martis M."/>
            <person name="Narechania A."/>
            <person name="Otillar R.P."/>
            <person name="Penning B.W."/>
            <person name="Salamov A.A."/>
            <person name="Wang Y."/>
            <person name="Zhang L."/>
            <person name="Carpita N.C."/>
            <person name="Freeling M."/>
            <person name="Gingle A.R."/>
            <person name="Hash C.T."/>
            <person name="Keller B."/>
            <person name="Klein P."/>
            <person name="Kresovich S."/>
            <person name="McCann M.C."/>
            <person name="Ming R."/>
            <person name="Peterson D.G."/>
            <person name="Mehboob-ur-Rahman"/>
            <person name="Ware D."/>
            <person name="Westhoff P."/>
            <person name="Mayer K.F."/>
            <person name="Messing J."/>
            <person name="Rokhsar D.S."/>
        </authorList>
    </citation>
    <scope>NUCLEOTIDE SEQUENCE [LARGE SCALE GENOMIC DNA]</scope>
    <source>
        <strain evidence="4">cv. BTx623</strain>
    </source>
</reference>
<name>A0A1Z5S4G6_SORBI</name>
<dbReference type="InParanoid" id="A0A1Z5S4G6"/>
<dbReference type="Gramene" id="OQU90814">
    <property type="protein sequence ID" value="OQU90814"/>
    <property type="gene ID" value="SORBI_3001G051100"/>
</dbReference>
<dbReference type="Proteomes" id="UP000000768">
    <property type="component" value="Chromosome 1"/>
</dbReference>